<dbReference type="SFLD" id="SFLDS00029">
    <property type="entry name" value="Radical_SAM"/>
    <property type="match status" value="1"/>
</dbReference>
<dbReference type="Pfam" id="PF04055">
    <property type="entry name" value="Radical_SAM"/>
    <property type="match status" value="1"/>
</dbReference>
<evidence type="ECO:0000313" key="9">
    <source>
        <dbReference type="Proteomes" id="UP000444316"/>
    </source>
</evidence>
<evidence type="ECO:0000313" key="8">
    <source>
        <dbReference type="EMBL" id="MYN45776.1"/>
    </source>
</evidence>
<dbReference type="Proteomes" id="UP000444316">
    <property type="component" value="Unassembled WGS sequence"/>
</dbReference>
<feature type="domain" description="Radical SAM core" evidence="7">
    <location>
        <begin position="87"/>
        <end position="313"/>
    </location>
</feature>
<dbReference type="InterPro" id="IPR013785">
    <property type="entry name" value="Aldolase_TIM"/>
</dbReference>
<dbReference type="GO" id="GO:0046872">
    <property type="term" value="F:metal ion binding"/>
    <property type="evidence" value="ECO:0007669"/>
    <property type="project" value="UniProtKB-KW"/>
</dbReference>
<protein>
    <submittedName>
        <fullName evidence="8">Radical SAM protein</fullName>
    </submittedName>
</protein>
<keyword evidence="9" id="KW-1185">Reference proteome</keyword>
<sequence length="468" mass="52209">MLRSGIAKFVPHQTLAVSDGVAVLARNSSAWAVMSDCDYELTVQFLKHGVRIEELSAAESIIIEKMWDCGLLLIDAQPISSSIAKKTNVPSSLLLKVTGTCNFACTYCYDFEKDRFSKQLSGERVKETISFLLDQRDDLTITFHGGEPLLRFGLIKEIVDYAMLLAKENRKIVRFAIQTNGSRFTKEVIAFLEEHSFSIGISLDGPDESSNSLRVVRKGNSALACFKELLKNHGKFARERCGLLAVVSAVSLPRIPDFARWLQIEKVQSLSFSFLDNAGAALTSDNNKLSVEEVIGLFKKLLFMIENGDIWELELKSLLSRIDNLNRLVPKDFCHKGPCAASDDFLVLDAEGRYRTCDCVYDKFFEMGEPGAEARTIMINPARSLVEERHHRLGSVGQCKTCPLFGLCGGTCVAKAIASNGVADSVDPIECAISKFIYPFMIDEYMKPTSKIVEYYRYHQGRRQGALQ</sequence>
<name>A0A845I3I8_9BURK</name>
<dbReference type="PANTHER" id="PTHR43273">
    <property type="entry name" value="ANAEROBIC SULFATASE-MATURATING ENZYME HOMOLOG ASLB-RELATED"/>
    <property type="match status" value="1"/>
</dbReference>
<accession>A0A845I3I8</accession>
<evidence type="ECO:0000256" key="3">
    <source>
        <dbReference type="ARBA" id="ARBA00022723"/>
    </source>
</evidence>
<dbReference type="PROSITE" id="PS51918">
    <property type="entry name" value="RADICAL_SAM"/>
    <property type="match status" value="1"/>
</dbReference>
<gene>
    <name evidence="8" type="ORF">GTP23_12035</name>
</gene>
<dbReference type="GO" id="GO:0016491">
    <property type="term" value="F:oxidoreductase activity"/>
    <property type="evidence" value="ECO:0007669"/>
    <property type="project" value="InterPro"/>
</dbReference>
<evidence type="ECO:0000256" key="2">
    <source>
        <dbReference type="ARBA" id="ARBA00022691"/>
    </source>
</evidence>
<evidence type="ECO:0000259" key="7">
    <source>
        <dbReference type="PROSITE" id="PS51918"/>
    </source>
</evidence>
<evidence type="ECO:0000256" key="1">
    <source>
        <dbReference type="ARBA" id="ARBA00001966"/>
    </source>
</evidence>
<dbReference type="InterPro" id="IPR023885">
    <property type="entry name" value="4Fe4S-binding_SPASM_dom"/>
</dbReference>
<dbReference type="SFLD" id="SFLDG01384">
    <property type="entry name" value="thioether_bond_formation_requi"/>
    <property type="match status" value="1"/>
</dbReference>
<dbReference type="RefSeq" id="WP_161035326.1">
    <property type="nucleotide sequence ID" value="NZ_WWCL01000002.1"/>
</dbReference>
<evidence type="ECO:0000256" key="5">
    <source>
        <dbReference type="ARBA" id="ARBA00023014"/>
    </source>
</evidence>
<dbReference type="AlphaFoldDB" id="A0A845I3I8"/>
<comment type="cofactor">
    <cofactor evidence="1">
        <name>[4Fe-4S] cluster</name>
        <dbReference type="ChEBI" id="CHEBI:49883"/>
    </cofactor>
</comment>
<dbReference type="GO" id="GO:0051536">
    <property type="term" value="F:iron-sulfur cluster binding"/>
    <property type="evidence" value="ECO:0007669"/>
    <property type="project" value="UniProtKB-KW"/>
</dbReference>
<organism evidence="8 9">
    <name type="scientific">Duganella fentianensis</name>
    <dbReference type="NCBI Taxonomy" id="2692177"/>
    <lineage>
        <taxon>Bacteria</taxon>
        <taxon>Pseudomonadati</taxon>
        <taxon>Pseudomonadota</taxon>
        <taxon>Betaproteobacteria</taxon>
        <taxon>Burkholderiales</taxon>
        <taxon>Oxalobacteraceae</taxon>
        <taxon>Telluria group</taxon>
        <taxon>Duganella</taxon>
    </lineage>
</organism>
<evidence type="ECO:0000256" key="6">
    <source>
        <dbReference type="ARBA" id="ARBA00023601"/>
    </source>
</evidence>
<dbReference type="InterPro" id="IPR007197">
    <property type="entry name" value="rSAM"/>
</dbReference>
<dbReference type="Gene3D" id="3.20.20.70">
    <property type="entry name" value="Aldolase class I"/>
    <property type="match status" value="1"/>
</dbReference>
<comment type="caution">
    <text evidence="8">The sequence shown here is derived from an EMBL/GenBank/DDBJ whole genome shotgun (WGS) entry which is preliminary data.</text>
</comment>
<dbReference type="SUPFAM" id="SSF102114">
    <property type="entry name" value="Radical SAM enzymes"/>
    <property type="match status" value="1"/>
</dbReference>
<dbReference type="EMBL" id="WWCL01000002">
    <property type="protein sequence ID" value="MYN45776.1"/>
    <property type="molecule type" value="Genomic_DNA"/>
</dbReference>
<dbReference type="CDD" id="cd01335">
    <property type="entry name" value="Radical_SAM"/>
    <property type="match status" value="1"/>
</dbReference>
<reference evidence="8" key="1">
    <citation type="submission" date="2019-12" db="EMBL/GenBank/DDBJ databases">
        <title>Novel species isolated from a subtropical stream in China.</title>
        <authorList>
            <person name="Lu H."/>
        </authorList>
    </citation>
    <scope>NUCLEOTIDE SEQUENCE [LARGE SCALE GENOMIC DNA]</scope>
    <source>
        <strain evidence="8">FT93W</strain>
    </source>
</reference>
<dbReference type="SFLD" id="SFLDG01067">
    <property type="entry name" value="SPASM/twitch_domain_containing"/>
    <property type="match status" value="1"/>
</dbReference>
<dbReference type="InterPro" id="IPR023867">
    <property type="entry name" value="Sulphatase_maturase_rSAM"/>
</dbReference>
<keyword evidence="3" id="KW-0479">Metal-binding</keyword>
<dbReference type="InterPro" id="IPR058240">
    <property type="entry name" value="rSAM_sf"/>
</dbReference>
<comment type="similarity">
    <text evidence="6">Belongs to the radical SAM superfamily. Anaerobic sulfatase-maturating enzyme family.</text>
</comment>
<keyword evidence="4" id="KW-0408">Iron</keyword>
<keyword evidence="5" id="KW-0411">Iron-sulfur</keyword>
<dbReference type="SFLD" id="SFLDG01386">
    <property type="entry name" value="main_SPASM_domain-containing"/>
    <property type="match status" value="1"/>
</dbReference>
<evidence type="ECO:0000256" key="4">
    <source>
        <dbReference type="ARBA" id="ARBA00023004"/>
    </source>
</evidence>
<proteinExistence type="inferred from homology"/>
<keyword evidence="2" id="KW-0949">S-adenosyl-L-methionine</keyword>
<dbReference type="PANTHER" id="PTHR43273:SF3">
    <property type="entry name" value="ANAEROBIC SULFATASE-MATURATING ENZYME HOMOLOG ASLB-RELATED"/>
    <property type="match status" value="1"/>
</dbReference>
<dbReference type="NCBIfam" id="TIGR04085">
    <property type="entry name" value="rSAM_more_4Fe4S"/>
    <property type="match status" value="1"/>
</dbReference>